<gene>
    <name evidence="2" type="ORF">OTI717_LOCUS35535</name>
    <name evidence="1" type="ORF">SEV965_LOCUS20348</name>
</gene>
<comment type="caution">
    <text evidence="1">The sequence shown here is derived from an EMBL/GenBank/DDBJ whole genome shotgun (WGS) entry which is preliminary data.</text>
</comment>
<dbReference type="Proteomes" id="UP000663823">
    <property type="component" value="Unassembled WGS sequence"/>
</dbReference>
<evidence type="ECO:0000313" key="2">
    <source>
        <dbReference type="EMBL" id="CAF4136884.1"/>
    </source>
</evidence>
<dbReference type="Proteomes" id="UP000663889">
    <property type="component" value="Unassembled WGS sequence"/>
</dbReference>
<organism evidence="1 3">
    <name type="scientific">Rotaria sordida</name>
    <dbReference type="NCBI Taxonomy" id="392033"/>
    <lineage>
        <taxon>Eukaryota</taxon>
        <taxon>Metazoa</taxon>
        <taxon>Spiralia</taxon>
        <taxon>Gnathifera</taxon>
        <taxon>Rotifera</taxon>
        <taxon>Eurotatoria</taxon>
        <taxon>Bdelloidea</taxon>
        <taxon>Philodinida</taxon>
        <taxon>Philodinidae</taxon>
        <taxon>Rotaria</taxon>
    </lineage>
</organism>
<evidence type="ECO:0000313" key="3">
    <source>
        <dbReference type="Proteomes" id="UP000663889"/>
    </source>
</evidence>
<protein>
    <submittedName>
        <fullName evidence="1">Uncharacterized protein</fullName>
    </submittedName>
</protein>
<evidence type="ECO:0000313" key="1">
    <source>
        <dbReference type="EMBL" id="CAF1186523.1"/>
    </source>
</evidence>
<dbReference type="EMBL" id="CAJNOU010001317">
    <property type="protein sequence ID" value="CAF1186523.1"/>
    <property type="molecule type" value="Genomic_DNA"/>
</dbReference>
<reference evidence="1" key="1">
    <citation type="submission" date="2021-02" db="EMBL/GenBank/DDBJ databases">
        <authorList>
            <person name="Nowell W R."/>
        </authorList>
    </citation>
    <scope>NUCLEOTIDE SEQUENCE</scope>
</reference>
<dbReference type="EMBL" id="CAJOAX010013893">
    <property type="protein sequence ID" value="CAF4136884.1"/>
    <property type="molecule type" value="Genomic_DNA"/>
</dbReference>
<accession>A0A814VCP8</accession>
<name>A0A814VCP8_9BILA</name>
<dbReference type="AlphaFoldDB" id="A0A814VCP8"/>
<sequence length="194" mass="22441">MNISRDVNTVFEKQWDKEWVIEQFQQTIRNGNGADGYDLMVIVLPNVNSHGHHTASGLLALEAINRLQRKKSVNMSIPTVIGGSEFVFTQSPTYAEDRLAEILANITKFKFRFNLKWKISKSIMVNYRTIHCWVAAEHKSQGNLIDQVVFESNRTEEQYFYFAINERSGDHGRLSMIRNLFTQLANMHQSDNEN</sequence>
<proteinExistence type="predicted"/>